<dbReference type="KEGG" id="smam:Mal15_32900"/>
<keyword evidence="2" id="KW-1185">Reference proteome</keyword>
<proteinExistence type="predicted"/>
<dbReference type="EMBL" id="CP036264">
    <property type="protein sequence ID" value="QEF99228.1"/>
    <property type="molecule type" value="Genomic_DNA"/>
</dbReference>
<organism evidence="1 2">
    <name type="scientific">Stieleria maiorica</name>
    <dbReference type="NCBI Taxonomy" id="2795974"/>
    <lineage>
        <taxon>Bacteria</taxon>
        <taxon>Pseudomonadati</taxon>
        <taxon>Planctomycetota</taxon>
        <taxon>Planctomycetia</taxon>
        <taxon>Pirellulales</taxon>
        <taxon>Pirellulaceae</taxon>
        <taxon>Stieleria</taxon>
    </lineage>
</organism>
<protein>
    <submittedName>
        <fullName evidence="1">Uncharacterized protein</fullName>
    </submittedName>
</protein>
<name>A0A5B9MDR6_9BACT</name>
<accession>A0A5B9MDR6</accession>
<reference evidence="1 2" key="1">
    <citation type="submission" date="2019-02" db="EMBL/GenBank/DDBJ databases">
        <title>Planctomycetal bacteria perform biofilm scaping via a novel small molecule.</title>
        <authorList>
            <person name="Jeske O."/>
            <person name="Boedeker C."/>
            <person name="Wiegand S."/>
            <person name="Breitling P."/>
            <person name="Kallscheuer N."/>
            <person name="Jogler M."/>
            <person name="Rohde M."/>
            <person name="Petersen J."/>
            <person name="Medema M.H."/>
            <person name="Surup F."/>
            <person name="Jogler C."/>
        </authorList>
    </citation>
    <scope>NUCLEOTIDE SEQUENCE [LARGE SCALE GENOMIC DNA]</scope>
    <source>
        <strain evidence="1 2">Mal15</strain>
    </source>
</reference>
<evidence type="ECO:0000313" key="1">
    <source>
        <dbReference type="EMBL" id="QEF99228.1"/>
    </source>
</evidence>
<gene>
    <name evidence="1" type="ORF">Mal15_32900</name>
</gene>
<dbReference type="Proteomes" id="UP000321353">
    <property type="component" value="Chromosome"/>
</dbReference>
<dbReference type="AlphaFoldDB" id="A0A5B9MDR6"/>
<evidence type="ECO:0000313" key="2">
    <source>
        <dbReference type="Proteomes" id="UP000321353"/>
    </source>
</evidence>
<sequence>MGSTRFGELADFDASMMKCVDRALFSWRGDWDSACQGGAWL</sequence>